<evidence type="ECO:0000256" key="7">
    <source>
        <dbReference type="RuleBase" id="RU362072"/>
    </source>
</evidence>
<proteinExistence type="inferred from homology"/>
<reference evidence="8" key="1">
    <citation type="submission" date="2022-11" db="EMBL/GenBank/DDBJ databases">
        <title>Robbsia betulipollinis sp. nov., isolated from pollen of birch (Betula pendula).</title>
        <authorList>
            <person name="Shi H."/>
            <person name="Ambika Manirajan B."/>
            <person name="Ratering S."/>
            <person name="Geissler-Plaum R."/>
            <person name="Schnell S."/>
        </authorList>
    </citation>
    <scope>NUCLEOTIDE SEQUENCE</scope>
    <source>
        <strain evidence="8">Bb-Pol-6</strain>
    </source>
</reference>
<feature type="transmembrane region" description="Helical" evidence="7">
    <location>
        <begin position="198"/>
        <end position="220"/>
    </location>
</feature>
<gene>
    <name evidence="8" type="primary">sctT</name>
    <name evidence="8" type="ORF">OVY01_08580</name>
</gene>
<name>A0ABT3ZMV6_9BURK</name>
<feature type="transmembrane region" description="Helical" evidence="7">
    <location>
        <begin position="145"/>
        <end position="168"/>
    </location>
</feature>
<dbReference type="Proteomes" id="UP001082899">
    <property type="component" value="Unassembled WGS sequence"/>
</dbReference>
<dbReference type="PANTHER" id="PTHR30065:SF1">
    <property type="entry name" value="SURFACE PRESENTATION OF ANTIGENS PROTEIN SPAR"/>
    <property type="match status" value="1"/>
</dbReference>
<keyword evidence="3 7" id="KW-1003">Cell membrane</keyword>
<dbReference type="RefSeq" id="WP_267847042.1">
    <property type="nucleotide sequence ID" value="NZ_JAPMXC010000001.1"/>
</dbReference>
<comment type="subcellular location">
    <subcellularLocation>
        <location evidence="1 7">Cell membrane</location>
        <topology evidence="1 7">Multi-pass membrane protein</topology>
    </subcellularLocation>
</comment>
<evidence type="ECO:0000256" key="1">
    <source>
        <dbReference type="ARBA" id="ARBA00004651"/>
    </source>
</evidence>
<evidence type="ECO:0000313" key="9">
    <source>
        <dbReference type="Proteomes" id="UP001082899"/>
    </source>
</evidence>
<dbReference type="PRINTS" id="PR00953">
    <property type="entry name" value="TYPE3IMRPROT"/>
</dbReference>
<accession>A0ABT3ZMV6</accession>
<keyword evidence="6 7" id="KW-0472">Membrane</keyword>
<protein>
    <submittedName>
        <fullName evidence="8">Type III secretion system export apparatus subunit SctT</fullName>
    </submittedName>
</protein>
<comment type="similarity">
    <text evidence="2 7">Belongs to the FliR/MopE/SpaR family.</text>
</comment>
<feature type="transmembrane region" description="Helical" evidence="7">
    <location>
        <begin position="49"/>
        <end position="67"/>
    </location>
</feature>
<keyword evidence="9" id="KW-1185">Reference proteome</keyword>
<feature type="transmembrane region" description="Helical" evidence="7">
    <location>
        <begin position="20"/>
        <end position="42"/>
    </location>
</feature>
<sequence length="282" mass="30417">MAPPLAVPSFGLDAYGDAKQLLWAWAQTQPRMLAMLMVLPLFNQQLVPSLLRFAIAAAFGLLAAPALPGDAASAGAGMPSLPPLLLLLVLTAKEAFVGFVLGYFFAMPFWLFQAVGFIIDNQRGASIAATLDPLTGNDSSPLGQLFLQAFIVFLLSSGGLQLVLGSVYDSFLLWPPAAWLPRLSPASVPLLLDQLDRLIRLALVLASPVLIVMFLAEMGLALISRFVPQLQVFFIAMPIKSALAFLVLTMYVGTLFARTGDILGELHTVLPFLNEQWQARPP</sequence>
<dbReference type="NCBIfam" id="TIGR01401">
    <property type="entry name" value="fliR_like_III"/>
    <property type="match status" value="1"/>
</dbReference>
<evidence type="ECO:0000256" key="3">
    <source>
        <dbReference type="ARBA" id="ARBA00022475"/>
    </source>
</evidence>
<evidence type="ECO:0000256" key="6">
    <source>
        <dbReference type="ARBA" id="ARBA00023136"/>
    </source>
</evidence>
<evidence type="ECO:0000256" key="4">
    <source>
        <dbReference type="ARBA" id="ARBA00022692"/>
    </source>
</evidence>
<evidence type="ECO:0000256" key="2">
    <source>
        <dbReference type="ARBA" id="ARBA00009772"/>
    </source>
</evidence>
<organism evidence="8 9">
    <name type="scientific">Robbsia betulipollinis</name>
    <dbReference type="NCBI Taxonomy" id="2981849"/>
    <lineage>
        <taxon>Bacteria</taxon>
        <taxon>Pseudomonadati</taxon>
        <taxon>Pseudomonadota</taxon>
        <taxon>Betaproteobacteria</taxon>
        <taxon>Burkholderiales</taxon>
        <taxon>Burkholderiaceae</taxon>
        <taxon>Robbsia</taxon>
    </lineage>
</organism>
<dbReference type="InterPro" id="IPR006304">
    <property type="entry name" value="T3SS_SpaR/YscT"/>
</dbReference>
<keyword evidence="4 7" id="KW-0812">Transmembrane</keyword>
<dbReference type="PANTHER" id="PTHR30065">
    <property type="entry name" value="FLAGELLAR BIOSYNTHETIC PROTEIN FLIR"/>
    <property type="match status" value="1"/>
</dbReference>
<feature type="transmembrane region" description="Helical" evidence="7">
    <location>
        <begin position="87"/>
        <end position="112"/>
    </location>
</feature>
<evidence type="ECO:0000256" key="5">
    <source>
        <dbReference type="ARBA" id="ARBA00022989"/>
    </source>
</evidence>
<evidence type="ECO:0000313" key="8">
    <source>
        <dbReference type="EMBL" id="MCY0387288.1"/>
    </source>
</evidence>
<comment type="caution">
    <text evidence="8">The sequence shown here is derived from an EMBL/GenBank/DDBJ whole genome shotgun (WGS) entry which is preliminary data.</text>
</comment>
<dbReference type="InterPro" id="IPR002010">
    <property type="entry name" value="T3SS_IM_R"/>
</dbReference>
<feature type="transmembrane region" description="Helical" evidence="7">
    <location>
        <begin position="232"/>
        <end position="253"/>
    </location>
</feature>
<dbReference type="Pfam" id="PF01311">
    <property type="entry name" value="Bac_export_1"/>
    <property type="match status" value="1"/>
</dbReference>
<keyword evidence="5 7" id="KW-1133">Transmembrane helix</keyword>
<dbReference type="EMBL" id="JAPMXC010000001">
    <property type="protein sequence ID" value="MCY0387288.1"/>
    <property type="molecule type" value="Genomic_DNA"/>
</dbReference>